<name>A0A3S1BNT3_ELYCH</name>
<organism evidence="3 4">
    <name type="scientific">Elysia chlorotica</name>
    <name type="common">Eastern emerald elysia</name>
    <name type="synonym">Sea slug</name>
    <dbReference type="NCBI Taxonomy" id="188477"/>
    <lineage>
        <taxon>Eukaryota</taxon>
        <taxon>Metazoa</taxon>
        <taxon>Spiralia</taxon>
        <taxon>Lophotrochozoa</taxon>
        <taxon>Mollusca</taxon>
        <taxon>Gastropoda</taxon>
        <taxon>Heterobranchia</taxon>
        <taxon>Euthyneura</taxon>
        <taxon>Panpulmonata</taxon>
        <taxon>Sacoglossa</taxon>
        <taxon>Placobranchoidea</taxon>
        <taxon>Plakobranchidae</taxon>
        <taxon>Elysia</taxon>
    </lineage>
</organism>
<evidence type="ECO:0000256" key="1">
    <source>
        <dbReference type="SAM" id="SignalP"/>
    </source>
</evidence>
<dbReference type="AlphaFoldDB" id="A0A3S1BNT3"/>
<comment type="caution">
    <text evidence="3">The sequence shown here is derived from an EMBL/GenBank/DDBJ whole genome shotgun (WGS) entry which is preliminary data.</text>
</comment>
<feature type="domain" description="C-type lectin" evidence="2">
    <location>
        <begin position="468"/>
        <end position="593"/>
    </location>
</feature>
<gene>
    <name evidence="3" type="ORF">EGW08_004300</name>
</gene>
<feature type="signal peptide" evidence="1">
    <location>
        <begin position="1"/>
        <end position="20"/>
    </location>
</feature>
<reference evidence="3 4" key="1">
    <citation type="submission" date="2019-01" db="EMBL/GenBank/DDBJ databases">
        <title>A draft genome assembly of the solar-powered sea slug Elysia chlorotica.</title>
        <authorList>
            <person name="Cai H."/>
            <person name="Li Q."/>
            <person name="Fang X."/>
            <person name="Li J."/>
            <person name="Curtis N.E."/>
            <person name="Altenburger A."/>
            <person name="Shibata T."/>
            <person name="Feng M."/>
            <person name="Maeda T."/>
            <person name="Schwartz J.A."/>
            <person name="Shigenobu S."/>
            <person name="Lundholm N."/>
            <person name="Nishiyama T."/>
            <person name="Yang H."/>
            <person name="Hasebe M."/>
            <person name="Li S."/>
            <person name="Pierce S.K."/>
            <person name="Wang J."/>
        </authorList>
    </citation>
    <scope>NUCLEOTIDE SEQUENCE [LARGE SCALE GENOMIC DNA]</scope>
    <source>
        <strain evidence="3">EC2010</strain>
        <tissue evidence="3">Whole organism of an adult</tissue>
    </source>
</reference>
<dbReference type="EMBL" id="RQTK01000096">
    <property type="protein sequence ID" value="RUS87945.1"/>
    <property type="molecule type" value="Genomic_DNA"/>
</dbReference>
<dbReference type="OrthoDB" id="6148268at2759"/>
<feature type="chain" id="PRO_5018605322" description="C-type lectin domain-containing protein" evidence="1">
    <location>
        <begin position="21"/>
        <end position="631"/>
    </location>
</feature>
<dbReference type="InterPro" id="IPR001304">
    <property type="entry name" value="C-type_lectin-like"/>
</dbReference>
<evidence type="ECO:0000259" key="2">
    <source>
        <dbReference type="PROSITE" id="PS50041"/>
    </source>
</evidence>
<dbReference type="PANTHER" id="PTHR22803">
    <property type="entry name" value="MANNOSE, PHOSPHOLIPASE, LECTIN RECEPTOR RELATED"/>
    <property type="match status" value="1"/>
</dbReference>
<dbReference type="SMART" id="SM00034">
    <property type="entry name" value="CLECT"/>
    <property type="match status" value="3"/>
</dbReference>
<evidence type="ECO:0000313" key="4">
    <source>
        <dbReference type="Proteomes" id="UP000271974"/>
    </source>
</evidence>
<protein>
    <recommendedName>
        <fullName evidence="2">C-type lectin domain-containing protein</fullName>
    </recommendedName>
</protein>
<proteinExistence type="predicted"/>
<sequence length="631" mass="72079">MVFRVIYVPILAIWITCAIAEISQSYTKDNSAVCEENWTFLDGFCYYFSDSDETVNPINANDQCFILDAEHAFPKSKKELSFMQAQAKARTTYGWIINMERRFSDDSYATKIEDSWVEITPEAESIPELQKSFERDNKCVALHVGNRAKYNLIGKDKNIFYSRLDPGEISTEPCEVDLWVVCQAEKSKLPKQELDYVKWFGNDKLIFWLSWKMANQADAESLCKQENMELITSVDDLMESLNGTYDVTPWWTGFTLGQNGPIGKDGKELDLSVVPWLSQRSYGMPYIALLHSGNTRYVPYSFYDVEALPYICKKRAQGNGLFGCPNLWVRAGRSCYSISKYKAKTWSEAKETCEARGSHLLSINSLDEKLWIETVKTRDTSTMWTSANDIDNEGQFTWHDGSAIDGKVLSWQKGPFNDYWGVYSTDCITFGPYENEIAGRNCKYDSYPACQYELDEGESSCEDEWSKFNGTCYFLDTSLSNKLTYQANLKYCMGVLTDRQAIPLILKTKEIADFLSNISKKSYYIDYWLGMSRDNAFSTWRWYDSTIVDFTVFGKNDQPDNGNGKEPENCVAINAMVQAYDTSCDNQLNFICEKDLAPVTALGFQKDDVSTLCPNLPMILALAIMIVFCRL</sequence>
<keyword evidence="4" id="KW-1185">Reference proteome</keyword>
<dbReference type="Gene3D" id="3.10.100.10">
    <property type="entry name" value="Mannose-Binding Protein A, subunit A"/>
    <property type="match status" value="3"/>
</dbReference>
<dbReference type="SUPFAM" id="SSF56436">
    <property type="entry name" value="C-type lectin-like"/>
    <property type="match status" value="4"/>
</dbReference>
<dbReference type="InterPro" id="IPR016187">
    <property type="entry name" value="CTDL_fold"/>
</dbReference>
<feature type="domain" description="C-type lectin" evidence="2">
    <location>
        <begin position="331"/>
        <end position="451"/>
    </location>
</feature>
<dbReference type="PROSITE" id="PS50041">
    <property type="entry name" value="C_TYPE_LECTIN_2"/>
    <property type="match status" value="2"/>
</dbReference>
<dbReference type="InterPro" id="IPR016186">
    <property type="entry name" value="C-type_lectin-like/link_sf"/>
</dbReference>
<accession>A0A3S1BNT3</accession>
<dbReference type="Proteomes" id="UP000271974">
    <property type="component" value="Unassembled WGS sequence"/>
</dbReference>
<evidence type="ECO:0000313" key="3">
    <source>
        <dbReference type="EMBL" id="RUS87945.1"/>
    </source>
</evidence>
<dbReference type="Pfam" id="PF00059">
    <property type="entry name" value="Lectin_C"/>
    <property type="match status" value="2"/>
</dbReference>
<keyword evidence="1" id="KW-0732">Signal</keyword>
<dbReference type="InterPro" id="IPR050111">
    <property type="entry name" value="C-type_lectin/snaclec_domain"/>
</dbReference>